<protein>
    <submittedName>
        <fullName evidence="1">Uncharacterized protein</fullName>
    </submittedName>
</protein>
<dbReference type="EMBL" id="JAVLSF010000031">
    <property type="protein sequence ID" value="MDR9776943.1"/>
    <property type="molecule type" value="Genomic_DNA"/>
</dbReference>
<dbReference type="AlphaFoldDB" id="A0A2A6K9J0"/>
<keyword evidence="3" id="KW-1185">Reference proteome</keyword>
<name>A0A2A6K9J0_9HYPH</name>
<evidence type="ECO:0000313" key="4">
    <source>
        <dbReference type="Proteomes" id="UP001268610"/>
    </source>
</evidence>
<gene>
    <name evidence="2" type="ORF">CO674_22500</name>
    <name evidence="1" type="ORF">RJJ65_30705</name>
</gene>
<dbReference type="EMBL" id="NWSY01000018">
    <property type="protein sequence ID" value="PDT21373.1"/>
    <property type="molecule type" value="Genomic_DNA"/>
</dbReference>
<organism evidence="1 4">
    <name type="scientific">Rhizobium hidalgonense</name>
    <dbReference type="NCBI Taxonomy" id="1538159"/>
    <lineage>
        <taxon>Bacteria</taxon>
        <taxon>Pseudomonadati</taxon>
        <taxon>Pseudomonadota</taxon>
        <taxon>Alphaproteobacteria</taxon>
        <taxon>Hyphomicrobiales</taxon>
        <taxon>Rhizobiaceae</taxon>
        <taxon>Rhizobium/Agrobacterium group</taxon>
        <taxon>Rhizobium</taxon>
    </lineage>
</organism>
<evidence type="ECO:0000313" key="1">
    <source>
        <dbReference type="EMBL" id="MDR9776943.1"/>
    </source>
</evidence>
<reference evidence="1" key="2">
    <citation type="submission" date="2023-04" db="EMBL/GenBank/DDBJ databases">
        <title>Genomic characterization of faba bean (Vicia faba) microsymbionts in Mexican soils.</title>
        <authorList>
            <person name="Rivera Orduna F.N."/>
            <person name="Guevara-Luna J."/>
            <person name="Yan J."/>
            <person name="Arroyo-Herrera I."/>
            <person name="Li Y."/>
            <person name="Vasquez-Murrieta M.S."/>
            <person name="Wang E.T."/>
        </authorList>
    </citation>
    <scope>NUCLEOTIDE SEQUENCE</scope>
    <source>
        <strain evidence="1">CH26</strain>
    </source>
</reference>
<comment type="caution">
    <text evidence="1">The sequence shown here is derived from an EMBL/GenBank/DDBJ whole genome shotgun (WGS) entry which is preliminary data.</text>
</comment>
<reference evidence="2 3" key="1">
    <citation type="submission" date="2017-09" db="EMBL/GenBank/DDBJ databases">
        <title>Comparative genomics of rhizobia isolated from Phaseolus vulgaris in China.</title>
        <authorList>
            <person name="Tong W."/>
        </authorList>
    </citation>
    <scope>NUCLEOTIDE SEQUENCE [LARGE SCALE GENOMIC DNA]</scope>
    <source>
        <strain evidence="2 3">FH14</strain>
    </source>
</reference>
<dbReference type="Proteomes" id="UP001268610">
    <property type="component" value="Unassembled WGS sequence"/>
</dbReference>
<evidence type="ECO:0000313" key="3">
    <source>
        <dbReference type="Proteomes" id="UP000219914"/>
    </source>
</evidence>
<proteinExistence type="predicted"/>
<evidence type="ECO:0000313" key="2">
    <source>
        <dbReference type="EMBL" id="PDT21373.1"/>
    </source>
</evidence>
<sequence>MEENINIIKNVDITEREEIIVDFARLLETASQEALAYGEGRFAMVSASMAEAMRANADELARDKPEATERVLQQAYAMMSQFKAAYPHRVISRSVH</sequence>
<dbReference type="Proteomes" id="UP000219914">
    <property type="component" value="Unassembled WGS sequence"/>
</dbReference>
<dbReference type="RefSeq" id="WP_003567859.1">
    <property type="nucleotide sequence ID" value="NZ_JAVLSD010000009.1"/>
</dbReference>
<accession>A0A2A6K9J0</accession>